<dbReference type="RefSeq" id="WP_386707477.1">
    <property type="nucleotide sequence ID" value="NZ_JBHRYF010000002.1"/>
</dbReference>
<comment type="caution">
    <text evidence="1">The sequence shown here is derived from an EMBL/GenBank/DDBJ whole genome shotgun (WGS) entry which is preliminary data.</text>
</comment>
<evidence type="ECO:0000313" key="1">
    <source>
        <dbReference type="EMBL" id="MFC3659593.1"/>
    </source>
</evidence>
<name>A0ABV7UST6_9GAMM</name>
<organism evidence="1 2">
    <name type="scientific">Luteimonas notoginsengisoli</name>
    <dbReference type="NCBI Taxonomy" id="1578200"/>
    <lineage>
        <taxon>Bacteria</taxon>
        <taxon>Pseudomonadati</taxon>
        <taxon>Pseudomonadota</taxon>
        <taxon>Gammaproteobacteria</taxon>
        <taxon>Lysobacterales</taxon>
        <taxon>Lysobacteraceae</taxon>
        <taxon>Luteimonas</taxon>
    </lineage>
</organism>
<accession>A0ABV7UST6</accession>
<sequence>MFLLLAACARPPAPVTFHANGYPEKLSAWNVVYRDGDALALNDRVVPFDLNTPLFSDYAHKLRTVWMPDGASARYQPREALDFPVGTIISKTFFYPLAEGTDAVARTGDTARDHAGEGLDLRNVRMIETRLMVHREQGWVAIPYVWNEAQTEATLARTGAEVPLQLVAADGEREDFVYEVPDQNQCAGCHASNNTTREIKLLGPKARHLNKDYAYADGRENQLAHLQKIGYLRGVPASGVPRNADWRDAAHASLDDRARAYLDINCGHCHNEQGPADTSGLWLDIGDHPPRHLGLCKPTVAAGQGTGDHRFGIVPGKPDESILVYRMASDDPGVRMPELGRDTVHREGVELIRAWIAAMEGDCGQI</sequence>
<gene>
    <name evidence="1" type="ORF">ACFOM9_05805</name>
</gene>
<dbReference type="Proteomes" id="UP001595724">
    <property type="component" value="Unassembled WGS sequence"/>
</dbReference>
<proteinExistence type="predicted"/>
<protein>
    <submittedName>
        <fullName evidence="1">SO2930 family diheme c-type cytochrome</fullName>
    </submittedName>
</protein>
<dbReference type="NCBIfam" id="TIGR03806">
    <property type="entry name" value="chp_HNE_0200"/>
    <property type="match status" value="1"/>
</dbReference>
<evidence type="ECO:0000313" key="2">
    <source>
        <dbReference type="Proteomes" id="UP001595724"/>
    </source>
</evidence>
<reference evidence="2" key="1">
    <citation type="journal article" date="2019" name="Int. J. Syst. Evol. Microbiol.">
        <title>The Global Catalogue of Microorganisms (GCM) 10K type strain sequencing project: providing services to taxonomists for standard genome sequencing and annotation.</title>
        <authorList>
            <consortium name="The Broad Institute Genomics Platform"/>
            <consortium name="The Broad Institute Genome Sequencing Center for Infectious Disease"/>
            <person name="Wu L."/>
            <person name="Ma J."/>
        </authorList>
    </citation>
    <scope>NUCLEOTIDE SEQUENCE [LARGE SCALE GENOMIC DNA]</scope>
    <source>
        <strain evidence="2">KCTC 42211</strain>
    </source>
</reference>
<dbReference type="InterPro" id="IPR022269">
    <property type="entry name" value="SO_2930-like_C"/>
</dbReference>
<keyword evidence="2" id="KW-1185">Reference proteome</keyword>
<dbReference type="EMBL" id="JBHRYF010000002">
    <property type="protein sequence ID" value="MFC3659593.1"/>
    <property type="molecule type" value="Genomic_DNA"/>
</dbReference>